<feature type="compositionally biased region" description="Basic and acidic residues" evidence="1">
    <location>
        <begin position="89"/>
        <end position="98"/>
    </location>
</feature>
<organism evidence="2 3">
    <name type="scientific">Tritrichomonas foetus</name>
    <dbReference type="NCBI Taxonomy" id="1144522"/>
    <lineage>
        <taxon>Eukaryota</taxon>
        <taxon>Metamonada</taxon>
        <taxon>Parabasalia</taxon>
        <taxon>Tritrichomonadida</taxon>
        <taxon>Tritrichomonadidae</taxon>
        <taxon>Tritrichomonas</taxon>
    </lineage>
</organism>
<dbReference type="EMBL" id="MLAK01000780">
    <property type="protein sequence ID" value="OHT04825.1"/>
    <property type="molecule type" value="Genomic_DNA"/>
</dbReference>
<dbReference type="AlphaFoldDB" id="A0A1J4K078"/>
<comment type="caution">
    <text evidence="2">The sequence shown here is derived from an EMBL/GenBank/DDBJ whole genome shotgun (WGS) entry which is preliminary data.</text>
</comment>
<protein>
    <submittedName>
        <fullName evidence="2">Uncharacterized protein</fullName>
    </submittedName>
</protein>
<dbReference type="Proteomes" id="UP000179807">
    <property type="component" value="Unassembled WGS sequence"/>
</dbReference>
<name>A0A1J4K078_9EUKA</name>
<evidence type="ECO:0000256" key="1">
    <source>
        <dbReference type="SAM" id="MobiDB-lite"/>
    </source>
</evidence>
<reference evidence="2" key="1">
    <citation type="submission" date="2016-10" db="EMBL/GenBank/DDBJ databases">
        <authorList>
            <person name="Benchimol M."/>
            <person name="Almeida L.G."/>
            <person name="Vasconcelos A.T."/>
            <person name="Perreira-Neves A."/>
            <person name="Rosa I.A."/>
            <person name="Tasca T."/>
            <person name="Bogo M.R."/>
            <person name="de Souza W."/>
        </authorList>
    </citation>
    <scope>NUCLEOTIDE SEQUENCE [LARGE SCALE GENOMIC DNA]</scope>
    <source>
        <strain evidence="2">K</strain>
    </source>
</reference>
<keyword evidence="3" id="KW-1185">Reference proteome</keyword>
<evidence type="ECO:0000313" key="2">
    <source>
        <dbReference type="EMBL" id="OHT04825.1"/>
    </source>
</evidence>
<evidence type="ECO:0000313" key="3">
    <source>
        <dbReference type="Proteomes" id="UP000179807"/>
    </source>
</evidence>
<sequence length="123" mass="14134">MQFQPTQRDVIQALMRAKPRPIDTSIDIPDVKRIKEVICNTPIPYEVFDMNAKPKPKKEAKPELQQPKPKRDVLAELRQLQNVPANNEGPRRGVRDQPNRNVTYNNYDAYGMDPYGDGSDNDD</sequence>
<proteinExistence type="predicted"/>
<dbReference type="VEuPathDB" id="TrichDB:TRFO_27610"/>
<feature type="region of interest" description="Disordered" evidence="1">
    <location>
        <begin position="48"/>
        <end position="123"/>
    </location>
</feature>
<accession>A0A1J4K078</accession>
<dbReference type="RefSeq" id="XP_068357961.1">
    <property type="nucleotide sequence ID" value="XM_068505665.1"/>
</dbReference>
<gene>
    <name evidence="2" type="ORF">TRFO_27610</name>
</gene>
<dbReference type="GeneID" id="94840369"/>